<protein>
    <submittedName>
        <fullName evidence="2">Unannotated protein</fullName>
    </submittedName>
</protein>
<dbReference type="PROSITE" id="PS51257">
    <property type="entry name" value="PROKAR_LIPOPROTEIN"/>
    <property type="match status" value="1"/>
</dbReference>
<proteinExistence type="predicted"/>
<sequence>MKKKISALAITGFLIFGLATPVQAATSGGSCTNAGATTKIGKNDYVCAKNPFFSTTKLTWVWDGCIELNSDYATGNKEAQDALRASESNRTIQIEPVGAPLRDLIAWNSLITYSKSNVVYYGSTYYSATKASTNKAPTSANIGATKFWVVYQPTNANAKIGQMPAPTTALTTANAQVAALTAAAVKTTNADLKSKYNALSSSLATKISTLDANKAAIQSVVDSIDPALEEFRNAYSLMLMIKSTVKDKCNPKY</sequence>
<dbReference type="EMBL" id="CAFBQQ010000082">
    <property type="protein sequence ID" value="CAB5063980.1"/>
    <property type="molecule type" value="Genomic_DNA"/>
</dbReference>
<name>A0A6J7UE77_9ZZZZ</name>
<organism evidence="2">
    <name type="scientific">freshwater metagenome</name>
    <dbReference type="NCBI Taxonomy" id="449393"/>
    <lineage>
        <taxon>unclassified sequences</taxon>
        <taxon>metagenomes</taxon>
        <taxon>ecological metagenomes</taxon>
    </lineage>
</organism>
<evidence type="ECO:0000313" key="1">
    <source>
        <dbReference type="EMBL" id="CAB4692458.1"/>
    </source>
</evidence>
<dbReference type="EMBL" id="CAEZXQ010000057">
    <property type="protein sequence ID" value="CAB4692458.1"/>
    <property type="molecule type" value="Genomic_DNA"/>
</dbReference>
<accession>A0A6J7UE77</accession>
<dbReference type="AlphaFoldDB" id="A0A6J7UE77"/>
<reference evidence="2" key="1">
    <citation type="submission" date="2020-05" db="EMBL/GenBank/DDBJ databases">
        <authorList>
            <person name="Chiriac C."/>
            <person name="Salcher M."/>
            <person name="Ghai R."/>
            <person name="Kavagutti S V."/>
        </authorList>
    </citation>
    <scope>NUCLEOTIDE SEQUENCE</scope>
</reference>
<gene>
    <name evidence="1" type="ORF">UFOPK2576_00500</name>
    <name evidence="2" type="ORF">UFOPK4358_00590</name>
</gene>
<evidence type="ECO:0000313" key="2">
    <source>
        <dbReference type="EMBL" id="CAB5063980.1"/>
    </source>
</evidence>